<dbReference type="GO" id="GO:0030313">
    <property type="term" value="C:cell envelope"/>
    <property type="evidence" value="ECO:0007669"/>
    <property type="project" value="UniProtKB-SubCell"/>
</dbReference>
<dbReference type="EC" id="3.4.24.-" evidence="14"/>
<keyword evidence="9" id="KW-1133">Transmembrane helix</keyword>
<dbReference type="InterPro" id="IPR016047">
    <property type="entry name" value="M23ase_b-sheet_dom"/>
</dbReference>
<dbReference type="GO" id="GO:0006508">
    <property type="term" value="P:proteolysis"/>
    <property type="evidence" value="ECO:0007669"/>
    <property type="project" value="UniProtKB-KW"/>
</dbReference>
<evidence type="ECO:0000256" key="9">
    <source>
        <dbReference type="SAM" id="Phobius"/>
    </source>
</evidence>
<reference evidence="13 16" key="2">
    <citation type="submission" date="2023-11" db="EMBL/GenBank/DDBJ databases">
        <title>Plant-associative lifestyle of Vibrio porteresiae and its evolutionary dynamics.</title>
        <authorList>
            <person name="Rameshkumar N."/>
            <person name="Kirti K."/>
        </authorList>
    </citation>
    <scope>NUCLEOTIDE SEQUENCE [LARGE SCALE GENOMIC DNA]</scope>
    <source>
        <strain evidence="13 16">MSSRF38</strain>
    </source>
</reference>
<evidence type="ECO:0000256" key="4">
    <source>
        <dbReference type="ARBA" id="ARBA00022723"/>
    </source>
</evidence>
<evidence type="ECO:0000313" key="14">
    <source>
        <dbReference type="EMBL" id="SMS01299.1"/>
    </source>
</evidence>
<dbReference type="Gene3D" id="2.70.70.10">
    <property type="entry name" value="Glucose Permease (Domain IIA)"/>
    <property type="match status" value="1"/>
</dbReference>
<dbReference type="Pfam" id="PF19425">
    <property type="entry name" value="Csd3_N2"/>
    <property type="match status" value="1"/>
</dbReference>
<dbReference type="InterPro" id="IPR013731">
    <property type="entry name" value="OapA_N"/>
</dbReference>
<evidence type="ECO:0000256" key="8">
    <source>
        <dbReference type="ARBA" id="ARBA00060568"/>
    </source>
</evidence>
<keyword evidence="16" id="KW-1185">Reference proteome</keyword>
<dbReference type="Gene3D" id="3.10.450.350">
    <property type="match status" value="2"/>
</dbReference>
<feature type="domain" description="Csd3-like second N-terminal" evidence="12">
    <location>
        <begin position="164"/>
        <end position="283"/>
    </location>
</feature>
<keyword evidence="9" id="KW-0812">Transmembrane</keyword>
<proteinExistence type="predicted"/>
<keyword evidence="9" id="KW-0472">Membrane</keyword>
<evidence type="ECO:0000259" key="12">
    <source>
        <dbReference type="Pfam" id="PF19425"/>
    </source>
</evidence>
<keyword evidence="4" id="KW-0479">Metal-binding</keyword>
<dbReference type="Pfam" id="PF01551">
    <property type="entry name" value="Peptidase_M23"/>
    <property type="match status" value="1"/>
</dbReference>
<dbReference type="RefSeq" id="WP_087481337.1">
    <property type="nucleotide sequence ID" value="NZ_AP024883.1"/>
</dbReference>
<gene>
    <name evidence="14" type="primary">mepM_2</name>
    <name evidence="13" type="ORF">SBX37_09355</name>
    <name evidence="14" type="ORF">VIM7927_02581</name>
</gene>
<feature type="domain" description="Opacity-associated protein A-like N-terminal" evidence="11">
    <location>
        <begin position="5"/>
        <end position="31"/>
    </location>
</feature>
<name>A0A1Y6IUF0_9VIBR</name>
<dbReference type="FunFam" id="2.70.70.10:FF:000002">
    <property type="entry name" value="Murein DD-endopeptidase MepM"/>
    <property type="match status" value="1"/>
</dbReference>
<dbReference type="Proteomes" id="UP001283366">
    <property type="component" value="Unassembled WGS sequence"/>
</dbReference>
<dbReference type="OrthoDB" id="9805070at2"/>
<dbReference type="AlphaFoldDB" id="A0A1Y6IUF0"/>
<dbReference type="PANTHER" id="PTHR21666:SF288">
    <property type="entry name" value="CELL DIVISION PROTEIN YTFB"/>
    <property type="match status" value="1"/>
</dbReference>
<evidence type="ECO:0000256" key="5">
    <source>
        <dbReference type="ARBA" id="ARBA00022801"/>
    </source>
</evidence>
<dbReference type="InterPro" id="IPR050570">
    <property type="entry name" value="Cell_wall_metabolism_enzyme"/>
</dbReference>
<evidence type="ECO:0000256" key="6">
    <source>
        <dbReference type="ARBA" id="ARBA00022833"/>
    </source>
</evidence>
<dbReference type="EMBL" id="FXXI01000004">
    <property type="protein sequence ID" value="SMS01299.1"/>
    <property type="molecule type" value="Genomic_DNA"/>
</dbReference>
<dbReference type="GO" id="GO:0046872">
    <property type="term" value="F:metal ion binding"/>
    <property type="evidence" value="ECO:0007669"/>
    <property type="project" value="UniProtKB-KW"/>
</dbReference>
<dbReference type="Pfam" id="PF08525">
    <property type="entry name" value="OapA_N"/>
    <property type="match status" value="1"/>
</dbReference>
<organism evidence="14 15">
    <name type="scientific">Vibrio mangrovi</name>
    <dbReference type="NCBI Taxonomy" id="474394"/>
    <lineage>
        <taxon>Bacteria</taxon>
        <taxon>Pseudomonadati</taxon>
        <taxon>Pseudomonadota</taxon>
        <taxon>Gammaproteobacteria</taxon>
        <taxon>Vibrionales</taxon>
        <taxon>Vibrionaceae</taxon>
        <taxon>Vibrio</taxon>
    </lineage>
</organism>
<keyword evidence="6" id="KW-0862">Zinc</keyword>
<dbReference type="InterPro" id="IPR011055">
    <property type="entry name" value="Dup_hybrid_motif"/>
</dbReference>
<sequence length="430" mass="48715">MLSIFARLPRLHRTLIGCFSALIVIAVFFLPNPKDLQGKEKLLEVGRHYPLSINAEALSPGVAIPPTAILRWEQYQVKSGESAAILFQRIGLSSRLLYELTASDPEIKQQLTRLRPGDELNFGFDENDQLVQLRRSISTYETFVITKSDRGFVAKLDKKEVHYQYNYAEAEITSNFWNAALNAGLTPNQIMELAGIFGWDIDFALDIRQGDKFNLLYLEEIVEGEIVGKGNIIAATFTNQGTTFKAIINDDNGNYYDENGRAMKKAFLRSPLDFRRVSSNFNPRRLHPVTGRVKPHRGTDYVAPVGTPIWAAGDGVVVKSSYNRFNGNYVFIKHSNTYMTKYLHLKRRFVKTGQRVKQGQKIGALGGTGRVTGPHLHYEFLVHGVHKNPRTVKLPQSKSLQGQARQTFIANAQIRLQKLERFSHLMYAKR</sequence>
<keyword evidence="5 14" id="KW-0378">Hydrolase</keyword>
<comment type="cofactor">
    <cofactor evidence="1">
        <name>Zn(2+)</name>
        <dbReference type="ChEBI" id="CHEBI:29105"/>
    </cofactor>
</comment>
<dbReference type="SUPFAM" id="SSF51261">
    <property type="entry name" value="Duplicated hybrid motif"/>
    <property type="match status" value="1"/>
</dbReference>
<dbReference type="EMBL" id="JAWRCO010000001">
    <property type="protein sequence ID" value="MDW6003057.1"/>
    <property type="molecule type" value="Genomic_DNA"/>
</dbReference>
<dbReference type="InterPro" id="IPR045834">
    <property type="entry name" value="Csd3_N2"/>
</dbReference>
<feature type="transmembrane region" description="Helical" evidence="9">
    <location>
        <begin position="12"/>
        <end position="30"/>
    </location>
</feature>
<dbReference type="GO" id="GO:0004222">
    <property type="term" value="F:metalloendopeptidase activity"/>
    <property type="evidence" value="ECO:0007669"/>
    <property type="project" value="TreeGrafter"/>
</dbReference>
<evidence type="ECO:0000256" key="1">
    <source>
        <dbReference type="ARBA" id="ARBA00001947"/>
    </source>
</evidence>
<evidence type="ECO:0000313" key="13">
    <source>
        <dbReference type="EMBL" id="MDW6003057.1"/>
    </source>
</evidence>
<evidence type="ECO:0000256" key="2">
    <source>
        <dbReference type="ARBA" id="ARBA00004196"/>
    </source>
</evidence>
<evidence type="ECO:0000259" key="11">
    <source>
        <dbReference type="Pfam" id="PF08525"/>
    </source>
</evidence>
<reference evidence="14 15" key="1">
    <citation type="submission" date="2017-05" db="EMBL/GenBank/DDBJ databases">
        <authorList>
            <person name="Song R."/>
            <person name="Chenine A.L."/>
            <person name="Ruprecht R.M."/>
        </authorList>
    </citation>
    <scope>NUCLEOTIDE SEQUENCE [LARGE SCALE GENOMIC DNA]</scope>
    <source>
        <strain evidence="14 15">CECT 7927</strain>
    </source>
</reference>
<evidence type="ECO:0000313" key="15">
    <source>
        <dbReference type="Proteomes" id="UP000196125"/>
    </source>
</evidence>
<evidence type="ECO:0000259" key="10">
    <source>
        <dbReference type="Pfam" id="PF01551"/>
    </source>
</evidence>
<accession>A0A1Y6IUF0</accession>
<keyword evidence="7" id="KW-0482">Metalloprotease</keyword>
<evidence type="ECO:0000256" key="3">
    <source>
        <dbReference type="ARBA" id="ARBA00022670"/>
    </source>
</evidence>
<comment type="subcellular location">
    <subcellularLocation>
        <location evidence="2">Cell envelope</location>
    </subcellularLocation>
</comment>
<keyword evidence="3" id="KW-0645">Protease</keyword>
<dbReference type="CDD" id="cd12797">
    <property type="entry name" value="M23_peptidase"/>
    <property type="match status" value="1"/>
</dbReference>
<evidence type="ECO:0000256" key="7">
    <source>
        <dbReference type="ARBA" id="ARBA00023049"/>
    </source>
</evidence>
<dbReference type="PANTHER" id="PTHR21666">
    <property type="entry name" value="PEPTIDASE-RELATED"/>
    <property type="match status" value="1"/>
</dbReference>
<dbReference type="Proteomes" id="UP000196125">
    <property type="component" value="Unassembled WGS sequence"/>
</dbReference>
<evidence type="ECO:0000313" key="16">
    <source>
        <dbReference type="Proteomes" id="UP001283366"/>
    </source>
</evidence>
<feature type="domain" description="M23ase beta-sheet core" evidence="10">
    <location>
        <begin position="295"/>
        <end position="389"/>
    </location>
</feature>
<protein>
    <submittedName>
        <fullName evidence="14">Murein DD-endopeptidase MepM</fullName>
        <ecNumber evidence="14">3.4.24.-</ecNumber>
    </submittedName>
    <submittedName>
        <fullName evidence="13">Peptidoglycan DD-metalloendopeptidase family protein</fullName>
    </submittedName>
</protein>
<comment type="pathway">
    <text evidence="8">Cell wall degradation; peptidoglycan degradation.</text>
</comment>